<dbReference type="InterPro" id="IPR023949">
    <property type="entry name" value="Helicase_RapA"/>
</dbReference>
<evidence type="ECO:0000256" key="4">
    <source>
        <dbReference type="ARBA" id="ARBA00022840"/>
    </source>
</evidence>
<dbReference type="PROSITE" id="PS51194">
    <property type="entry name" value="HELICASE_CTER"/>
    <property type="match status" value="1"/>
</dbReference>
<dbReference type="Pfam" id="PF00176">
    <property type="entry name" value="SNF2-rel_dom"/>
    <property type="match status" value="1"/>
</dbReference>
<dbReference type="EMBL" id="BMXI01000016">
    <property type="protein sequence ID" value="GHC63159.1"/>
    <property type="molecule type" value="Genomic_DNA"/>
</dbReference>
<keyword evidence="3" id="KW-0347">Helicase</keyword>
<dbReference type="InterPro" id="IPR049730">
    <property type="entry name" value="SNF2/RAD54-like_C"/>
</dbReference>
<dbReference type="InterPro" id="IPR000330">
    <property type="entry name" value="SNF2_N"/>
</dbReference>
<dbReference type="SMART" id="SM00490">
    <property type="entry name" value="HELICc"/>
    <property type="match status" value="1"/>
</dbReference>
<comment type="caution">
    <text evidence="11">The sequence shown here is derived from an EMBL/GenBank/DDBJ whole genome shotgun (WGS) entry which is preliminary data.</text>
</comment>
<evidence type="ECO:0000313" key="12">
    <source>
        <dbReference type="Proteomes" id="UP000644507"/>
    </source>
</evidence>
<dbReference type="Proteomes" id="UP000644507">
    <property type="component" value="Unassembled WGS sequence"/>
</dbReference>
<keyword evidence="4" id="KW-0067">ATP-binding</keyword>
<dbReference type="Gene3D" id="3.30.360.80">
    <property type="match status" value="1"/>
</dbReference>
<dbReference type="HAMAP" id="MF_01821">
    <property type="entry name" value="Helicase_RapA"/>
    <property type="match status" value="1"/>
</dbReference>
<gene>
    <name evidence="11" type="primary">rapA</name>
    <name evidence="11" type="ORF">GCM10007100_33300</name>
</gene>
<evidence type="ECO:0000256" key="8">
    <source>
        <dbReference type="ARBA" id="ARBA00023163"/>
    </source>
</evidence>
<dbReference type="Pfam" id="PF18337">
    <property type="entry name" value="Tudor_RapA"/>
    <property type="match status" value="1"/>
</dbReference>
<dbReference type="SUPFAM" id="SSF52540">
    <property type="entry name" value="P-loop containing nucleoside triphosphate hydrolases"/>
    <property type="match status" value="2"/>
</dbReference>
<dbReference type="RefSeq" id="WP_189572513.1">
    <property type="nucleotide sequence ID" value="NZ_BMXI01000016.1"/>
</dbReference>
<organism evidence="11 12">
    <name type="scientific">Roseibacillus persicicus</name>
    <dbReference type="NCBI Taxonomy" id="454148"/>
    <lineage>
        <taxon>Bacteria</taxon>
        <taxon>Pseudomonadati</taxon>
        <taxon>Verrucomicrobiota</taxon>
        <taxon>Verrucomicrobiia</taxon>
        <taxon>Verrucomicrobiales</taxon>
        <taxon>Verrucomicrobiaceae</taxon>
        <taxon>Roseibacillus</taxon>
    </lineage>
</organism>
<evidence type="ECO:0000259" key="10">
    <source>
        <dbReference type="PROSITE" id="PS51194"/>
    </source>
</evidence>
<keyword evidence="2" id="KW-0378">Hydrolase</keyword>
<evidence type="ECO:0000256" key="5">
    <source>
        <dbReference type="ARBA" id="ARBA00023015"/>
    </source>
</evidence>
<evidence type="ECO:0000259" key="9">
    <source>
        <dbReference type="PROSITE" id="PS51192"/>
    </source>
</evidence>
<dbReference type="InterPro" id="IPR038718">
    <property type="entry name" value="SNF2-like_sf"/>
</dbReference>
<dbReference type="Pfam" id="PF18339">
    <property type="entry name" value="Tudor_1_RapA"/>
    <property type="match status" value="1"/>
</dbReference>
<dbReference type="GO" id="GO:0016817">
    <property type="term" value="F:hydrolase activity, acting on acid anhydrides"/>
    <property type="evidence" value="ECO:0007669"/>
    <property type="project" value="InterPro"/>
</dbReference>
<keyword evidence="1" id="KW-0547">Nucleotide-binding</keyword>
<dbReference type="CDD" id="cd18793">
    <property type="entry name" value="SF2_C_SNF"/>
    <property type="match status" value="1"/>
</dbReference>
<evidence type="ECO:0000313" key="11">
    <source>
        <dbReference type="EMBL" id="GHC63159.1"/>
    </source>
</evidence>
<dbReference type="Pfam" id="PF12137">
    <property type="entry name" value="RapA_C"/>
    <property type="match status" value="1"/>
</dbReference>
<dbReference type="PANTHER" id="PTHR45766:SF6">
    <property type="entry name" value="SWI_SNF-RELATED MATRIX-ASSOCIATED ACTIN-DEPENDENT REGULATOR OF CHROMATIN SUBFAMILY A-LIKE PROTEIN 1"/>
    <property type="match status" value="1"/>
</dbReference>
<dbReference type="GO" id="GO:0004386">
    <property type="term" value="F:helicase activity"/>
    <property type="evidence" value="ECO:0007669"/>
    <property type="project" value="UniProtKB-KW"/>
</dbReference>
<keyword evidence="12" id="KW-1185">Reference proteome</keyword>
<proteinExistence type="inferred from homology"/>
<feature type="domain" description="Helicase ATP-binding" evidence="9">
    <location>
        <begin position="160"/>
        <end position="332"/>
    </location>
</feature>
<dbReference type="PROSITE" id="PS51192">
    <property type="entry name" value="HELICASE_ATP_BIND_1"/>
    <property type="match status" value="1"/>
</dbReference>
<dbReference type="InterPro" id="IPR040765">
    <property type="entry name" value="Tudor_1_RapA"/>
</dbReference>
<evidence type="ECO:0000256" key="7">
    <source>
        <dbReference type="ARBA" id="ARBA00023159"/>
    </source>
</evidence>
<protein>
    <submittedName>
        <fullName evidence="11">RNA polymerase-associated protein RapA</fullName>
    </submittedName>
</protein>
<keyword evidence="7" id="KW-0010">Activator</keyword>
<reference evidence="11" key="1">
    <citation type="journal article" date="2014" name="Int. J. Syst. Evol. Microbiol.">
        <title>Complete genome sequence of Corynebacterium casei LMG S-19264T (=DSM 44701T), isolated from a smear-ripened cheese.</title>
        <authorList>
            <consortium name="US DOE Joint Genome Institute (JGI-PGF)"/>
            <person name="Walter F."/>
            <person name="Albersmeier A."/>
            <person name="Kalinowski J."/>
            <person name="Ruckert C."/>
        </authorList>
    </citation>
    <scope>NUCLEOTIDE SEQUENCE</scope>
    <source>
        <strain evidence="11">KCTC 12988</strain>
    </source>
</reference>
<keyword evidence="8" id="KW-0804">Transcription</keyword>
<dbReference type="InterPro" id="IPR022737">
    <property type="entry name" value="RapA_C"/>
</dbReference>
<accession>A0A918WNN5</accession>
<dbReference type="InterPro" id="IPR014001">
    <property type="entry name" value="Helicase_ATP-bd"/>
</dbReference>
<dbReference type="CDD" id="cd18011">
    <property type="entry name" value="DEXDc_RapA"/>
    <property type="match status" value="1"/>
</dbReference>
<dbReference type="Gene3D" id="6.10.140.1500">
    <property type="match status" value="1"/>
</dbReference>
<keyword evidence="5" id="KW-0805">Transcription regulation</keyword>
<dbReference type="InterPro" id="IPR057342">
    <property type="entry name" value="DEXDc_RapA"/>
</dbReference>
<dbReference type="GO" id="GO:0003677">
    <property type="term" value="F:DNA binding"/>
    <property type="evidence" value="ECO:0007669"/>
    <property type="project" value="UniProtKB-KW"/>
</dbReference>
<evidence type="ECO:0000256" key="1">
    <source>
        <dbReference type="ARBA" id="ARBA00022741"/>
    </source>
</evidence>
<sequence>MTRPAPGQRWMSRSEPKLGLGVIVEVEGAQVVVLFPAAEETRRYALQTAPLVRVLFKEGDIVEDQFAGEFTVAKVEHGESGIVKYHCTDETILEEVDLLDTLSFSSPDDRLLAGICDDFRIFDFRQRALRWNTKVRQSPARGFSGARIDLIPHQFAIVAEAASRLYPRLLLADEVGLGKTIEACLILHHLHLTGRANRILILVPEALVHQWFVELYKRFNLLFALFDEGRAASIEASDPEANPFLDSQLILASTDFLAESNKRSEQARQAGFDLLIVDEAHHLEWSPEVSSPSYEMVEALAGVVPSLLLLTATPQQLGPEGHFARLRLLDPDRYTNLKDFAEEAKSYEPLAEVVETLNEGEMPTKKALAPFVKDSPRASEHLAALSAGDEDARAALISELVDSFGTGRVLFRNTRDRLTGFPVRRLQLYPLGEGEKASAWLANLLKELGEDKVLLITHTTDAAIRIQENLLELVNVETALFHEELSIMERDRNAAWFADPDGARILICSEIGSEGRNFQFAHHLVLFDLPQNPEVLEQRIGRLDRIGQTEDILIHVPYVQDTSYELLTRWLAEGLAAFEKPLKGSATLTAELLPELMEFVQDPRPKEFEAFLKKTQARRDEVADELASGHDRLLALGAPPTERAEALLEAVDDADGDRQFESFSLRLFDQLGLDVDDLAERNYHLKRGQRLSETFADLPEDGLAVTFERSEALFREDLTFLTADHPTFRTALDQFLADDTGNSSFAHWKTGKGKGIYLQCGYILESLAPERLHIDRFLAPTVIPITVDHREADRSGEDLFREIPLRPADPHRIVSQESFRKNIFPALLKKANQLAEAKSKKPQEEALERANQSFDDALARLEDLATRNSQVTPEEIAALQEVKSEVLQALQHSRLRLDCVRLVWQS</sequence>
<dbReference type="PANTHER" id="PTHR45766">
    <property type="entry name" value="DNA ANNEALING HELICASE AND ENDONUCLEASE ZRANB3 FAMILY MEMBER"/>
    <property type="match status" value="1"/>
</dbReference>
<dbReference type="SMART" id="SM00487">
    <property type="entry name" value="DEXDc"/>
    <property type="match status" value="1"/>
</dbReference>
<evidence type="ECO:0000256" key="2">
    <source>
        <dbReference type="ARBA" id="ARBA00022801"/>
    </source>
</evidence>
<reference evidence="11" key="2">
    <citation type="submission" date="2020-09" db="EMBL/GenBank/DDBJ databases">
        <authorList>
            <person name="Sun Q."/>
            <person name="Kim S."/>
        </authorList>
    </citation>
    <scope>NUCLEOTIDE SEQUENCE</scope>
    <source>
        <strain evidence="11">KCTC 12988</strain>
    </source>
</reference>
<dbReference type="InterPro" id="IPR027417">
    <property type="entry name" value="P-loop_NTPase"/>
</dbReference>
<dbReference type="Pfam" id="PF00271">
    <property type="entry name" value="Helicase_C"/>
    <property type="match status" value="1"/>
</dbReference>
<dbReference type="AlphaFoldDB" id="A0A918WNN5"/>
<dbReference type="GO" id="GO:0005524">
    <property type="term" value="F:ATP binding"/>
    <property type="evidence" value="ECO:0007669"/>
    <property type="project" value="UniProtKB-KW"/>
</dbReference>
<dbReference type="InterPro" id="IPR040766">
    <property type="entry name" value="Tudor_2_RapA"/>
</dbReference>
<dbReference type="GO" id="GO:0006355">
    <property type="term" value="P:regulation of DNA-templated transcription"/>
    <property type="evidence" value="ECO:0007669"/>
    <property type="project" value="InterPro"/>
</dbReference>
<dbReference type="InterPro" id="IPR001650">
    <property type="entry name" value="Helicase_C-like"/>
</dbReference>
<name>A0A918WNN5_9BACT</name>
<keyword evidence="6" id="KW-0238">DNA-binding</keyword>
<evidence type="ECO:0000256" key="6">
    <source>
        <dbReference type="ARBA" id="ARBA00023125"/>
    </source>
</evidence>
<feature type="domain" description="Helicase C-terminal" evidence="10">
    <location>
        <begin position="440"/>
        <end position="604"/>
    </location>
</feature>
<evidence type="ECO:0000256" key="3">
    <source>
        <dbReference type="ARBA" id="ARBA00022806"/>
    </source>
</evidence>
<dbReference type="Gene3D" id="3.40.50.10810">
    <property type="entry name" value="Tandem AAA-ATPase domain"/>
    <property type="match status" value="1"/>
</dbReference>
<dbReference type="Gene3D" id="2.30.30.930">
    <property type="match status" value="1"/>
</dbReference>
<dbReference type="Gene3D" id="2.30.30.140">
    <property type="match status" value="1"/>
</dbReference>